<gene>
    <name evidence="2" type="ORF">TRIVIDRAFT_225218</name>
</gene>
<accession>G9N2P0</accession>
<dbReference type="Proteomes" id="UP000007115">
    <property type="component" value="Unassembled WGS sequence"/>
</dbReference>
<dbReference type="PANTHER" id="PTHR43539">
    <property type="entry name" value="FLAVIN-BINDING MONOOXYGENASE-LIKE PROTEIN (AFU_ORTHOLOGUE AFUA_4G09220)"/>
    <property type="match status" value="1"/>
</dbReference>
<reference evidence="2 3" key="1">
    <citation type="journal article" date="2011" name="Genome Biol.">
        <title>Comparative genome sequence analysis underscores mycoparasitism as the ancestral life style of Trichoderma.</title>
        <authorList>
            <person name="Kubicek C.P."/>
            <person name="Herrera-Estrella A."/>
            <person name="Seidl-Seiboth V."/>
            <person name="Martinez D.A."/>
            <person name="Druzhinina I.S."/>
            <person name="Thon M."/>
            <person name="Zeilinger S."/>
            <person name="Casas-Flores S."/>
            <person name="Horwitz B.A."/>
            <person name="Mukherjee P.K."/>
            <person name="Mukherjee M."/>
            <person name="Kredics L."/>
            <person name="Alcaraz L.D."/>
            <person name="Aerts A."/>
            <person name="Antal Z."/>
            <person name="Atanasova L."/>
            <person name="Cervantes-Badillo M.G."/>
            <person name="Challacombe J."/>
            <person name="Chertkov O."/>
            <person name="McCluskey K."/>
            <person name="Coulpier F."/>
            <person name="Deshpande N."/>
            <person name="von Doehren H."/>
            <person name="Ebbole D.J."/>
            <person name="Esquivel-Naranjo E.U."/>
            <person name="Fekete E."/>
            <person name="Flipphi M."/>
            <person name="Glaser F."/>
            <person name="Gomez-Rodriguez E.Y."/>
            <person name="Gruber S."/>
            <person name="Han C."/>
            <person name="Henrissat B."/>
            <person name="Hermosa R."/>
            <person name="Hernandez-Onate M."/>
            <person name="Karaffa L."/>
            <person name="Kosti I."/>
            <person name="Le Crom S."/>
            <person name="Lindquist E."/>
            <person name="Lucas S."/>
            <person name="Luebeck M."/>
            <person name="Luebeck P.S."/>
            <person name="Margeot A."/>
            <person name="Metz B."/>
            <person name="Misra M."/>
            <person name="Nevalainen H."/>
            <person name="Omann M."/>
            <person name="Packer N."/>
            <person name="Perrone G."/>
            <person name="Uresti-Rivera E.E."/>
            <person name="Salamov A."/>
            <person name="Schmoll M."/>
            <person name="Seiboth B."/>
            <person name="Shapiro H."/>
            <person name="Sukno S."/>
            <person name="Tamayo-Ramos J.A."/>
            <person name="Tisch D."/>
            <person name="Wiest A."/>
            <person name="Wilkinson H.H."/>
            <person name="Zhang M."/>
            <person name="Coutinho P.M."/>
            <person name="Kenerley C.M."/>
            <person name="Monte E."/>
            <person name="Baker S.E."/>
            <person name="Grigoriev I.V."/>
        </authorList>
    </citation>
    <scope>NUCLEOTIDE SEQUENCE [LARGE SCALE GENOMIC DNA]</scope>
    <source>
        <strain evidence="3">Gv29-8 / FGSC 10586</strain>
    </source>
</reference>
<evidence type="ECO:0000313" key="2">
    <source>
        <dbReference type="EMBL" id="EHK19350.1"/>
    </source>
</evidence>
<name>G9N2P0_HYPVG</name>
<sequence>MATTPSNQPYSTNPLDCLPGKLPQAQIPDGVDLQAGPNTIADKFPHLAADDFTDDAIWRDTYGLTGTMRTFYSSDRISTTWSILSKSRGVSSAVKIVPNSAKIIRLHEEASWLECRFTFQTKYPETECSAILHLVPVAGGIWKIWVLRTILEQISGHGNVDSLAPCIPQTDSSMHVEQESISSSGESHFHAVIIGGGQSGLSTGGRLQALGVSYVILEKNEEVGAAWGLRYNSAKLHTVREYAHLPFDRTFGSELGEYLGKEELAAGHKKWAKKYGINISLSTTLESGTWDIDRQLYTLSIKRNGATLRITAKHVVFATGAGSQVPLIPEWPDKHQFSGILMHSQNYKSAVGWKGKRGIVVGTANTAHDVADDMLEAGMAVTMIQRSRTFVLPVEYIASRYHLLYNENIPTEISDRTMFSNPISISRLLSAQAFHPMAKAQPERWEALEQVGFKVNPYGDIQEAINIKLGGHYIDVGTSAKISKGYIKVKSDALVERYTQSGLAFTDGTKIDADVIVLATGFDGNLRNDVERIFGKAVADCAGDCFGINEEGEVLGAFRVLQQPGLWYLGGALGHARYYSRFIALSIKADELGIPFPVHSDYSRNTVV</sequence>
<dbReference type="EMBL" id="ABDF02000084">
    <property type="protein sequence ID" value="EHK19350.1"/>
    <property type="molecule type" value="Genomic_DNA"/>
</dbReference>
<dbReference type="eggNOG" id="KOG1399">
    <property type="taxonomic scope" value="Eukaryota"/>
</dbReference>
<comment type="caution">
    <text evidence="2">The sequence shown here is derived from an EMBL/GenBank/DDBJ whole genome shotgun (WGS) entry which is preliminary data.</text>
</comment>
<evidence type="ECO:0008006" key="4">
    <source>
        <dbReference type="Google" id="ProtNLM"/>
    </source>
</evidence>
<dbReference type="OrthoDB" id="74360at2759"/>
<dbReference type="SUPFAM" id="SSF51905">
    <property type="entry name" value="FAD/NAD(P)-binding domain"/>
    <property type="match status" value="1"/>
</dbReference>
<dbReference type="AlphaFoldDB" id="G9N2P0"/>
<dbReference type="InterPro" id="IPR050982">
    <property type="entry name" value="Auxin_biosynth/cation_transpt"/>
</dbReference>
<dbReference type="OMA" id="IWILRTI"/>
<dbReference type="InterPro" id="IPR036188">
    <property type="entry name" value="FAD/NAD-bd_sf"/>
</dbReference>
<evidence type="ECO:0000313" key="3">
    <source>
        <dbReference type="Proteomes" id="UP000007115"/>
    </source>
</evidence>
<dbReference type="VEuPathDB" id="FungiDB:TRIVIDRAFT_225218"/>
<dbReference type="GeneID" id="25791939"/>
<dbReference type="PANTHER" id="PTHR43539:SF68">
    <property type="entry name" value="FLAVIN-BINDING MONOOXYGENASE-LIKE PROTEIN (AFU_ORTHOLOGUE AFUA_4G09220)"/>
    <property type="match status" value="1"/>
</dbReference>
<proteinExistence type="predicted"/>
<dbReference type="InParanoid" id="G9N2P0"/>
<dbReference type="GO" id="GO:0004497">
    <property type="term" value="F:monooxygenase activity"/>
    <property type="evidence" value="ECO:0007669"/>
    <property type="project" value="TreeGrafter"/>
</dbReference>
<organism evidence="2 3">
    <name type="scientific">Hypocrea virens (strain Gv29-8 / FGSC 10586)</name>
    <name type="common">Gliocladium virens</name>
    <name type="synonym">Trichoderma virens</name>
    <dbReference type="NCBI Taxonomy" id="413071"/>
    <lineage>
        <taxon>Eukaryota</taxon>
        <taxon>Fungi</taxon>
        <taxon>Dikarya</taxon>
        <taxon>Ascomycota</taxon>
        <taxon>Pezizomycotina</taxon>
        <taxon>Sordariomycetes</taxon>
        <taxon>Hypocreomycetidae</taxon>
        <taxon>Hypocreales</taxon>
        <taxon>Hypocreaceae</taxon>
        <taxon>Trichoderma</taxon>
    </lineage>
</organism>
<keyword evidence="1" id="KW-0560">Oxidoreductase</keyword>
<dbReference type="RefSeq" id="XP_013953543.1">
    <property type="nucleotide sequence ID" value="XM_014098068.1"/>
</dbReference>
<dbReference type="Gene3D" id="3.50.50.60">
    <property type="entry name" value="FAD/NAD(P)-binding domain"/>
    <property type="match status" value="1"/>
</dbReference>
<dbReference type="HOGENOM" id="CLU_015676_3_0_1"/>
<dbReference type="Pfam" id="PF13738">
    <property type="entry name" value="Pyr_redox_3"/>
    <property type="match status" value="1"/>
</dbReference>
<keyword evidence="3" id="KW-1185">Reference proteome</keyword>
<protein>
    <recommendedName>
        <fullName evidence="4">FAD/NAD(P)-binding domain-containing protein</fullName>
    </recommendedName>
</protein>
<dbReference type="GO" id="GO:0050660">
    <property type="term" value="F:flavin adenine dinucleotide binding"/>
    <property type="evidence" value="ECO:0007669"/>
    <property type="project" value="TreeGrafter"/>
</dbReference>
<evidence type="ECO:0000256" key="1">
    <source>
        <dbReference type="ARBA" id="ARBA00023002"/>
    </source>
</evidence>